<evidence type="ECO:0000256" key="1">
    <source>
        <dbReference type="ARBA" id="ARBA00022737"/>
    </source>
</evidence>
<dbReference type="InterPro" id="IPR007111">
    <property type="entry name" value="NACHT_NTPase"/>
</dbReference>
<dbReference type="PANTHER" id="PTHR10039">
    <property type="entry name" value="AMELOGENIN"/>
    <property type="match status" value="1"/>
</dbReference>
<dbReference type="EMBL" id="JACAZH010000002">
    <property type="protein sequence ID" value="KAF7375588.1"/>
    <property type="molecule type" value="Genomic_DNA"/>
</dbReference>
<dbReference type="Pfam" id="PF24883">
    <property type="entry name" value="NPHP3_N"/>
    <property type="match status" value="1"/>
</dbReference>
<dbReference type="Proteomes" id="UP000623467">
    <property type="component" value="Unassembled WGS sequence"/>
</dbReference>
<organism evidence="4 5">
    <name type="scientific">Mycena sanguinolenta</name>
    <dbReference type="NCBI Taxonomy" id="230812"/>
    <lineage>
        <taxon>Eukaryota</taxon>
        <taxon>Fungi</taxon>
        <taxon>Dikarya</taxon>
        <taxon>Basidiomycota</taxon>
        <taxon>Agaricomycotina</taxon>
        <taxon>Agaricomycetes</taxon>
        <taxon>Agaricomycetidae</taxon>
        <taxon>Agaricales</taxon>
        <taxon>Marasmiineae</taxon>
        <taxon>Mycenaceae</taxon>
        <taxon>Mycena</taxon>
    </lineage>
</organism>
<keyword evidence="1" id="KW-0677">Repeat</keyword>
<gene>
    <name evidence="4" type="ORF">MSAN_00447300</name>
</gene>
<dbReference type="InterPro" id="IPR027417">
    <property type="entry name" value="P-loop_NTPase"/>
</dbReference>
<dbReference type="SMART" id="SM00239">
    <property type="entry name" value="C2"/>
    <property type="match status" value="1"/>
</dbReference>
<protein>
    <submittedName>
        <fullName evidence="4">WD40 repeat-like protein</fullName>
    </submittedName>
</protein>
<dbReference type="PROSITE" id="PS50004">
    <property type="entry name" value="C2"/>
    <property type="match status" value="1"/>
</dbReference>
<dbReference type="InterPro" id="IPR000008">
    <property type="entry name" value="C2_dom"/>
</dbReference>
<accession>A0A8H6ZAN5</accession>
<dbReference type="Pfam" id="PF00168">
    <property type="entry name" value="C2"/>
    <property type="match status" value="1"/>
</dbReference>
<name>A0A8H6ZAN5_9AGAR</name>
<feature type="domain" description="C2" evidence="2">
    <location>
        <begin position="1"/>
        <end position="109"/>
    </location>
</feature>
<dbReference type="AlphaFoldDB" id="A0A8H6ZAN5"/>
<dbReference type="CDD" id="cd00030">
    <property type="entry name" value="C2"/>
    <property type="match status" value="1"/>
</dbReference>
<dbReference type="Gene3D" id="3.40.50.300">
    <property type="entry name" value="P-loop containing nucleotide triphosphate hydrolases"/>
    <property type="match status" value="1"/>
</dbReference>
<dbReference type="Gene3D" id="2.60.40.150">
    <property type="entry name" value="C2 domain"/>
    <property type="match status" value="1"/>
</dbReference>
<dbReference type="InterPro" id="IPR056884">
    <property type="entry name" value="NPHP3-like_N"/>
</dbReference>
<keyword evidence="5" id="KW-1185">Reference proteome</keyword>
<evidence type="ECO:0000313" key="5">
    <source>
        <dbReference type="Proteomes" id="UP000623467"/>
    </source>
</evidence>
<evidence type="ECO:0000259" key="2">
    <source>
        <dbReference type="PROSITE" id="PS50004"/>
    </source>
</evidence>
<sequence length="710" mass="78955">MSYSLLIQSAEEIVWKPLRRDLRKLKASSKPDLYVKIYQNKHEIAATDIKPEDFSPIWNFNFHLSAASTSHTLTFRLYHDALGPDEELGRAEASIAMLLDKCEAVTKLDIKHGTRICGRLLGAADVLLERSKLTKPESIVSGVMGAIDTADFTKCADALEGVLSILEPIVKVGDELTKIHPYANAAWKILTSVYNLVKSEQEVDENISKLATAMAELYSSAKDAGIVEAKTASLQDTLRAITMLTLECGNFIRNYQGHGFWGRLNETALKGAGQQVDDLIAQLHDLRSTLTSNLAVQSLSILIQSLRISTEMQKDIQGLVYSEHLSTLRRITSPGQPPNKCLPGTRGHLITWIIEWLFTPSETNILWLSGVAGSGKSTLAMSISELFRAQQRLGRLIYFRRNLPTGNDSIAVLHEIIYGITGVNAEIRRSICAKLAGDPNITNSPLETQFEELLLAPLASANPQFLCGPYVIVIDALDECPDETRTSITNLIANYFHKLPSAFRFLITSRPDPGIAQVFRNRTHLILEHLLDIKSKETEMDIHLYICSRLEEVRTRYQLSNDWPPPSVIVQLVECAGGLFIWAATALNLVSGFDPQKRLENLLEHPFSSSGDLDKLYTIALQTNPDWEDETFSQNATQVLGAIILAKDAITDDMIDKLFSLNTGFSARILQYLGSVVQWSKGQPARPLHATFSYEYTFSTWVSQHSLQGA</sequence>
<reference evidence="4" key="1">
    <citation type="submission" date="2020-05" db="EMBL/GenBank/DDBJ databases">
        <title>Mycena genomes resolve the evolution of fungal bioluminescence.</title>
        <authorList>
            <person name="Tsai I.J."/>
        </authorList>
    </citation>
    <scope>NUCLEOTIDE SEQUENCE</scope>
    <source>
        <strain evidence="4">160909Yilan</strain>
    </source>
</reference>
<dbReference type="SUPFAM" id="SSF52540">
    <property type="entry name" value="P-loop containing nucleoside triphosphate hydrolases"/>
    <property type="match status" value="1"/>
</dbReference>
<dbReference type="InterPro" id="IPR035892">
    <property type="entry name" value="C2_domain_sf"/>
</dbReference>
<comment type="caution">
    <text evidence="4">The sequence shown here is derived from an EMBL/GenBank/DDBJ whole genome shotgun (WGS) entry which is preliminary data.</text>
</comment>
<dbReference type="SUPFAM" id="SSF49562">
    <property type="entry name" value="C2 domain (Calcium/lipid-binding domain, CaLB)"/>
    <property type="match status" value="1"/>
</dbReference>
<evidence type="ECO:0000313" key="4">
    <source>
        <dbReference type="EMBL" id="KAF7375588.1"/>
    </source>
</evidence>
<evidence type="ECO:0000259" key="3">
    <source>
        <dbReference type="PROSITE" id="PS50837"/>
    </source>
</evidence>
<dbReference type="PROSITE" id="PS50837">
    <property type="entry name" value="NACHT"/>
    <property type="match status" value="1"/>
</dbReference>
<feature type="domain" description="NACHT" evidence="3">
    <location>
        <begin position="364"/>
        <end position="512"/>
    </location>
</feature>
<proteinExistence type="predicted"/>
<dbReference type="OrthoDB" id="163438at2759"/>